<comment type="caution">
    <text evidence="2">The sequence shown here is derived from an EMBL/GenBank/DDBJ whole genome shotgun (WGS) entry which is preliminary data.</text>
</comment>
<feature type="compositionally biased region" description="Basic and acidic residues" evidence="1">
    <location>
        <begin position="16"/>
        <end position="36"/>
    </location>
</feature>
<feature type="region of interest" description="Disordered" evidence="1">
    <location>
        <begin position="1"/>
        <end position="36"/>
    </location>
</feature>
<gene>
    <name evidence="2" type="ORF">RRG08_044179</name>
</gene>
<evidence type="ECO:0000313" key="2">
    <source>
        <dbReference type="EMBL" id="KAK3721166.1"/>
    </source>
</evidence>
<name>A0AAE0XY25_9GAST</name>
<reference evidence="2" key="1">
    <citation type="journal article" date="2023" name="G3 (Bethesda)">
        <title>A reference genome for the long-term kleptoplast-retaining sea slug Elysia crispata morphotype clarki.</title>
        <authorList>
            <person name="Eastman K.E."/>
            <person name="Pendleton A.L."/>
            <person name="Shaikh M.A."/>
            <person name="Suttiyut T."/>
            <person name="Ogas R."/>
            <person name="Tomko P."/>
            <person name="Gavelis G."/>
            <person name="Widhalm J.R."/>
            <person name="Wisecaver J.H."/>
        </authorList>
    </citation>
    <scope>NUCLEOTIDE SEQUENCE</scope>
    <source>
        <strain evidence="2">ECLA1</strain>
    </source>
</reference>
<dbReference type="EMBL" id="JAWDGP010007400">
    <property type="protein sequence ID" value="KAK3721166.1"/>
    <property type="molecule type" value="Genomic_DNA"/>
</dbReference>
<feature type="compositionally biased region" description="Basic and acidic residues" evidence="1">
    <location>
        <begin position="175"/>
        <end position="186"/>
    </location>
</feature>
<feature type="region of interest" description="Disordered" evidence="1">
    <location>
        <begin position="161"/>
        <end position="186"/>
    </location>
</feature>
<sequence>MGLRSRDRSATGQSASRHEVTSVHRRTELTRSRGDNRPVLVSLTYPSLRRGEGVRSKREEGRGAAGAFGCEDRGSVEPEGTPGTVDLVLVKEFQARLETRGREKDVGMHQVAATLELSQLVSWSVGFVSKSLELGLSLVWIECRLQTLRVLTGIDQLRVGGGREGGRKRGGRMAGKRERGGEEKEYGRKKKMVCELRTRE</sequence>
<keyword evidence="3" id="KW-1185">Reference proteome</keyword>
<accession>A0AAE0XY25</accession>
<dbReference type="AlphaFoldDB" id="A0AAE0XY25"/>
<protein>
    <submittedName>
        <fullName evidence="2">Uncharacterized protein</fullName>
    </submittedName>
</protein>
<dbReference type="Proteomes" id="UP001283361">
    <property type="component" value="Unassembled WGS sequence"/>
</dbReference>
<evidence type="ECO:0000313" key="3">
    <source>
        <dbReference type="Proteomes" id="UP001283361"/>
    </source>
</evidence>
<feature type="region of interest" description="Disordered" evidence="1">
    <location>
        <begin position="51"/>
        <end position="81"/>
    </location>
</feature>
<organism evidence="2 3">
    <name type="scientific">Elysia crispata</name>
    <name type="common">lettuce slug</name>
    <dbReference type="NCBI Taxonomy" id="231223"/>
    <lineage>
        <taxon>Eukaryota</taxon>
        <taxon>Metazoa</taxon>
        <taxon>Spiralia</taxon>
        <taxon>Lophotrochozoa</taxon>
        <taxon>Mollusca</taxon>
        <taxon>Gastropoda</taxon>
        <taxon>Heterobranchia</taxon>
        <taxon>Euthyneura</taxon>
        <taxon>Panpulmonata</taxon>
        <taxon>Sacoglossa</taxon>
        <taxon>Placobranchoidea</taxon>
        <taxon>Plakobranchidae</taxon>
        <taxon>Elysia</taxon>
    </lineage>
</organism>
<evidence type="ECO:0000256" key="1">
    <source>
        <dbReference type="SAM" id="MobiDB-lite"/>
    </source>
</evidence>
<feature type="compositionally biased region" description="Basic and acidic residues" evidence="1">
    <location>
        <begin position="51"/>
        <end position="62"/>
    </location>
</feature>
<proteinExistence type="predicted"/>